<name>A0A9X3IH10_9GAMM</name>
<feature type="compositionally biased region" description="Polar residues" evidence="1">
    <location>
        <begin position="22"/>
        <end position="44"/>
    </location>
</feature>
<dbReference type="RefSeq" id="WP_266129986.1">
    <property type="nucleotide sequence ID" value="NZ_JAPKMY010000003.1"/>
</dbReference>
<feature type="signal peptide" evidence="2">
    <location>
        <begin position="1"/>
        <end position="19"/>
    </location>
</feature>
<gene>
    <name evidence="3" type="ORF">OSH00_07940</name>
</gene>
<dbReference type="AlphaFoldDB" id="A0A9X3IH10"/>
<evidence type="ECO:0000313" key="4">
    <source>
        <dbReference type="Proteomes" id="UP001146019"/>
    </source>
</evidence>
<organism evidence="3 4">
    <name type="scientific">Acinetobacter nematophilus</name>
    <dbReference type="NCBI Taxonomy" id="2994642"/>
    <lineage>
        <taxon>Bacteria</taxon>
        <taxon>Pseudomonadati</taxon>
        <taxon>Pseudomonadota</taxon>
        <taxon>Gammaproteobacteria</taxon>
        <taxon>Moraxellales</taxon>
        <taxon>Moraxellaceae</taxon>
        <taxon>Acinetobacter</taxon>
    </lineage>
</organism>
<evidence type="ECO:0000256" key="1">
    <source>
        <dbReference type="SAM" id="MobiDB-lite"/>
    </source>
</evidence>
<accession>A0A9X3IH10</accession>
<keyword evidence="4" id="KW-1185">Reference proteome</keyword>
<evidence type="ECO:0000313" key="3">
    <source>
        <dbReference type="EMBL" id="MCX5467676.1"/>
    </source>
</evidence>
<dbReference type="InterPro" id="IPR042095">
    <property type="entry name" value="SUMF_sf"/>
</dbReference>
<feature type="chain" id="PRO_5040905794" description="Sulfatase" evidence="2">
    <location>
        <begin position="20"/>
        <end position="137"/>
    </location>
</feature>
<protein>
    <recommendedName>
        <fullName evidence="5">Sulfatase</fullName>
    </recommendedName>
</protein>
<reference evidence="3" key="1">
    <citation type="submission" date="2022-11" db="EMBL/GenBank/DDBJ databases">
        <title>Biodiversity and phylogenetic relationships of bacteria.</title>
        <authorList>
            <person name="Machado R.A.R."/>
            <person name="Bhat A."/>
            <person name="Loulou A."/>
            <person name="Kallel S."/>
        </authorList>
    </citation>
    <scope>NUCLEOTIDE SEQUENCE</scope>
    <source>
        <strain evidence="3">A-IN1</strain>
    </source>
</reference>
<proteinExistence type="predicted"/>
<keyword evidence="2" id="KW-0732">Signal</keyword>
<dbReference type="EMBL" id="JAPKMY010000003">
    <property type="protein sequence ID" value="MCX5467676.1"/>
    <property type="molecule type" value="Genomic_DNA"/>
</dbReference>
<feature type="region of interest" description="Disordered" evidence="1">
    <location>
        <begin position="21"/>
        <end position="46"/>
    </location>
</feature>
<evidence type="ECO:0000256" key="2">
    <source>
        <dbReference type="SAM" id="SignalP"/>
    </source>
</evidence>
<sequence>MQTNLIALLLSSLALSACAKTPSESKPTEDTAQQTHTSPSSEPNLKTEIKQLIERNQKNIVTIQGGSFIMGDFAMITRELERTVPDSMAVKNPKGNVEKPSYDSLIGYSHNPNNKPPHKVVLDSFKMTNNKVTLQDY</sequence>
<evidence type="ECO:0008006" key="5">
    <source>
        <dbReference type="Google" id="ProtNLM"/>
    </source>
</evidence>
<comment type="caution">
    <text evidence="3">The sequence shown here is derived from an EMBL/GenBank/DDBJ whole genome shotgun (WGS) entry which is preliminary data.</text>
</comment>
<dbReference type="Proteomes" id="UP001146019">
    <property type="component" value="Unassembled WGS sequence"/>
</dbReference>
<dbReference type="Gene3D" id="3.90.1580.10">
    <property type="entry name" value="paralog of FGE (formylglycine-generating enzyme)"/>
    <property type="match status" value="1"/>
</dbReference>